<dbReference type="AlphaFoldDB" id="A0A926DYX1"/>
<evidence type="ECO:0000256" key="2">
    <source>
        <dbReference type="SAM" id="SignalP"/>
    </source>
</evidence>
<protein>
    <submittedName>
        <fullName evidence="4">Peptidylprolyl isomerase</fullName>
    </submittedName>
</protein>
<dbReference type="Pfam" id="PF13624">
    <property type="entry name" value="SurA_N_3"/>
    <property type="match status" value="1"/>
</dbReference>
<dbReference type="GO" id="GO:0003755">
    <property type="term" value="F:peptidyl-prolyl cis-trans isomerase activity"/>
    <property type="evidence" value="ECO:0007669"/>
    <property type="project" value="UniProtKB-KW"/>
</dbReference>
<dbReference type="PANTHER" id="PTHR47245:SF2">
    <property type="entry name" value="PEPTIDYL-PROLYL CIS-TRANS ISOMERASE HP_0175-RELATED"/>
    <property type="match status" value="1"/>
</dbReference>
<evidence type="ECO:0000256" key="1">
    <source>
        <dbReference type="PROSITE-ProRule" id="PRU00278"/>
    </source>
</evidence>
<evidence type="ECO:0000313" key="5">
    <source>
        <dbReference type="Proteomes" id="UP000653127"/>
    </source>
</evidence>
<dbReference type="Gene3D" id="3.10.50.40">
    <property type="match status" value="1"/>
</dbReference>
<dbReference type="SUPFAM" id="SSF54534">
    <property type="entry name" value="FKBP-like"/>
    <property type="match status" value="1"/>
</dbReference>
<keyword evidence="1" id="KW-0697">Rotamase</keyword>
<dbReference type="InterPro" id="IPR050245">
    <property type="entry name" value="PrsA_foldase"/>
</dbReference>
<evidence type="ECO:0000259" key="3">
    <source>
        <dbReference type="PROSITE" id="PS50198"/>
    </source>
</evidence>
<organism evidence="4 5">
    <name type="scientific">Ligaoa zhengdingensis</name>
    <dbReference type="NCBI Taxonomy" id="2763658"/>
    <lineage>
        <taxon>Bacteria</taxon>
        <taxon>Bacillati</taxon>
        <taxon>Bacillota</taxon>
        <taxon>Clostridia</taxon>
        <taxon>Eubacteriales</taxon>
        <taxon>Oscillospiraceae</taxon>
        <taxon>Ligaoa</taxon>
    </lineage>
</organism>
<evidence type="ECO:0000313" key="4">
    <source>
        <dbReference type="EMBL" id="MBC8546127.1"/>
    </source>
</evidence>
<dbReference type="Gene3D" id="1.10.4030.10">
    <property type="entry name" value="Porin chaperone SurA, peptide-binding domain"/>
    <property type="match status" value="1"/>
</dbReference>
<keyword evidence="5" id="KW-1185">Reference proteome</keyword>
<sequence>MNLFQKSTALLMAAILSVAALTGCSSAGKGDSSDAADPDKTYYLYDENDRPVEVENIATVNGEPISLEEYRYYFLSEKSYYEQMLAAQMGDEASSGPEVIWANNQETLDTVKEQALQYSIFDRVAKKYAADNNITLTEDDQKKIDEMMQSTKDQYETPEAFQEALVGQNMTEDLYRFLLESQTIQEKIQSTMVAVGSPLAPTEEEIKKNFDENYLHAKHVLIMTQGITDQAELDEKKAIADRVAERAKAGENFDDLVKEYNEDPGMEQQPEGYYFGEGEMVTEFYEGTKALEVNGISDPVQTSYGWHIIQRLPIEDDYYETNKDQIQSKILQNEVMPKLNEQVGALMDSAVVEKAPEFDLIGATNLK</sequence>
<dbReference type="InterPro" id="IPR046357">
    <property type="entry name" value="PPIase_dom_sf"/>
</dbReference>
<accession>A0A926DYX1</accession>
<dbReference type="Pfam" id="PF13616">
    <property type="entry name" value="Rotamase_3"/>
    <property type="match status" value="1"/>
</dbReference>
<comment type="caution">
    <text evidence="4">The sequence shown here is derived from an EMBL/GenBank/DDBJ whole genome shotgun (WGS) entry which is preliminary data.</text>
</comment>
<gene>
    <name evidence="4" type="ORF">H8711_04155</name>
</gene>
<dbReference type="PANTHER" id="PTHR47245">
    <property type="entry name" value="PEPTIDYLPROLYL ISOMERASE"/>
    <property type="match status" value="1"/>
</dbReference>
<keyword evidence="1 4" id="KW-0413">Isomerase</keyword>
<dbReference type="InterPro" id="IPR027304">
    <property type="entry name" value="Trigger_fact/SurA_dom_sf"/>
</dbReference>
<dbReference type="InterPro" id="IPR000297">
    <property type="entry name" value="PPIase_PpiC"/>
</dbReference>
<reference evidence="4" key="1">
    <citation type="submission" date="2020-08" db="EMBL/GenBank/DDBJ databases">
        <title>Genome public.</title>
        <authorList>
            <person name="Liu C."/>
            <person name="Sun Q."/>
        </authorList>
    </citation>
    <scope>NUCLEOTIDE SEQUENCE</scope>
    <source>
        <strain evidence="4">NSJ-31</strain>
    </source>
</reference>
<name>A0A926DYX1_9FIRM</name>
<keyword evidence="2" id="KW-0732">Signal</keyword>
<dbReference type="PROSITE" id="PS50198">
    <property type="entry name" value="PPIC_PPIASE_2"/>
    <property type="match status" value="1"/>
</dbReference>
<proteinExistence type="predicted"/>
<feature type="domain" description="PpiC" evidence="3">
    <location>
        <begin position="212"/>
        <end position="313"/>
    </location>
</feature>
<dbReference type="RefSeq" id="WP_249282282.1">
    <property type="nucleotide sequence ID" value="NZ_JACRST010000004.1"/>
</dbReference>
<dbReference type="SUPFAM" id="SSF109998">
    <property type="entry name" value="Triger factor/SurA peptide-binding domain-like"/>
    <property type="match status" value="1"/>
</dbReference>
<feature type="signal peptide" evidence="2">
    <location>
        <begin position="1"/>
        <end position="22"/>
    </location>
</feature>
<dbReference type="Proteomes" id="UP000653127">
    <property type="component" value="Unassembled WGS sequence"/>
</dbReference>
<feature type="chain" id="PRO_5038626096" evidence="2">
    <location>
        <begin position="23"/>
        <end position="367"/>
    </location>
</feature>
<dbReference type="EMBL" id="JACRST010000004">
    <property type="protein sequence ID" value="MBC8546127.1"/>
    <property type="molecule type" value="Genomic_DNA"/>
</dbReference>
<dbReference type="PROSITE" id="PS51257">
    <property type="entry name" value="PROKAR_LIPOPROTEIN"/>
    <property type="match status" value="1"/>
</dbReference>